<comment type="similarity">
    <text evidence="4">Belongs to the N-acetylmuramoyl-L-alanine amidase 2 family.</text>
</comment>
<organism evidence="14 15">
    <name type="scientific">Alkalimarinus alittae</name>
    <dbReference type="NCBI Taxonomy" id="2961619"/>
    <lineage>
        <taxon>Bacteria</taxon>
        <taxon>Pseudomonadati</taxon>
        <taxon>Pseudomonadota</taxon>
        <taxon>Gammaproteobacteria</taxon>
        <taxon>Alteromonadales</taxon>
        <taxon>Alteromonadaceae</taxon>
        <taxon>Alkalimarinus</taxon>
    </lineage>
</organism>
<evidence type="ECO:0000256" key="11">
    <source>
        <dbReference type="ARBA" id="ARBA00039257"/>
    </source>
</evidence>
<gene>
    <name evidence="14" type="primary">ampD</name>
    <name evidence="14" type="ORF">NKI27_13065</name>
</gene>
<dbReference type="GO" id="GO:0008745">
    <property type="term" value="F:N-acetylmuramoyl-L-alanine amidase activity"/>
    <property type="evidence" value="ECO:0007669"/>
    <property type="project" value="UniProtKB-EC"/>
</dbReference>
<evidence type="ECO:0000256" key="6">
    <source>
        <dbReference type="ARBA" id="ARBA00022490"/>
    </source>
</evidence>
<evidence type="ECO:0000256" key="1">
    <source>
        <dbReference type="ARBA" id="ARBA00001561"/>
    </source>
</evidence>
<evidence type="ECO:0000313" key="15">
    <source>
        <dbReference type="Proteomes" id="UP001163739"/>
    </source>
</evidence>
<dbReference type="InterPro" id="IPR002502">
    <property type="entry name" value="Amidase_domain"/>
</dbReference>
<dbReference type="CDD" id="cd06583">
    <property type="entry name" value="PGRP"/>
    <property type="match status" value="1"/>
</dbReference>
<comment type="catalytic activity">
    <reaction evidence="1">
        <text>Hydrolyzes the link between N-acetylmuramoyl residues and L-amino acid residues in certain cell-wall glycopeptides.</text>
        <dbReference type="EC" id="3.5.1.28"/>
    </reaction>
</comment>
<evidence type="ECO:0000259" key="13">
    <source>
        <dbReference type="SMART" id="SM00644"/>
    </source>
</evidence>
<accession>A0ABY6MYT0</accession>
<evidence type="ECO:0000256" key="7">
    <source>
        <dbReference type="ARBA" id="ARBA00022723"/>
    </source>
</evidence>
<protein>
    <recommendedName>
        <fullName evidence="11">1,6-anhydro-N-acetylmuramyl-L-alanine amidase AmpD</fullName>
        <ecNumber evidence="5">3.5.1.28</ecNumber>
    </recommendedName>
    <alternativeName>
        <fullName evidence="12">N-acetylmuramoyl-L-alanine amidase</fullName>
    </alternativeName>
</protein>
<feature type="domain" description="N-acetylmuramoyl-L-alanine amidase" evidence="13">
    <location>
        <begin position="30"/>
        <end position="181"/>
    </location>
</feature>
<evidence type="ECO:0000256" key="3">
    <source>
        <dbReference type="ARBA" id="ARBA00004496"/>
    </source>
</evidence>
<keyword evidence="9" id="KW-0862">Zinc</keyword>
<keyword evidence="7" id="KW-0479">Metal-binding</keyword>
<reference evidence="14" key="1">
    <citation type="submission" date="2022-06" db="EMBL/GenBank/DDBJ databases">
        <title>Alkalimarinus sp. nov., isolated from gut of a Alitta virens.</title>
        <authorList>
            <person name="Yang A.I."/>
            <person name="Shin N.-R."/>
        </authorList>
    </citation>
    <scope>NUCLEOTIDE SEQUENCE</scope>
    <source>
        <strain evidence="14">A2M4</strain>
    </source>
</reference>
<evidence type="ECO:0000313" key="14">
    <source>
        <dbReference type="EMBL" id="UZE94993.1"/>
    </source>
</evidence>
<dbReference type="InterPro" id="IPR036505">
    <property type="entry name" value="Amidase/PGRP_sf"/>
</dbReference>
<comment type="cofactor">
    <cofactor evidence="2">
        <name>Zn(2+)</name>
        <dbReference type="ChEBI" id="CHEBI:29105"/>
    </cofactor>
</comment>
<dbReference type="NCBIfam" id="NF008758">
    <property type="entry name" value="PRK11789.1"/>
    <property type="match status" value="1"/>
</dbReference>
<evidence type="ECO:0000256" key="2">
    <source>
        <dbReference type="ARBA" id="ARBA00001947"/>
    </source>
</evidence>
<sequence length="204" mass="22838">MIYNGIQRITHVSNDGVLDGWLKGVRRVVSPNCNARPADAEINLLVIHNISLPPGRYGGDHIERFFTNRLDHSLHPFYKEIEGVEVSSHLLIKRTGEVVQFVPFSERAWHAGASTFQTQENCNDFSIGIELEGEDEVPYTDAQYEVLVKITRCLMREYPGIDMGRIVGHQDIAPGRKTDPGRAFDWANYFGLVGGNASLDAKVV</sequence>
<dbReference type="InterPro" id="IPR051206">
    <property type="entry name" value="NAMLAA_amidase_2"/>
</dbReference>
<dbReference type="SMART" id="SM00644">
    <property type="entry name" value="Ami_2"/>
    <property type="match status" value="1"/>
</dbReference>
<dbReference type="PANTHER" id="PTHR30417:SF4">
    <property type="entry name" value="1,6-ANHYDRO-N-ACETYLMURAMYL-L-ALANINE AMIDASE AMPD"/>
    <property type="match status" value="1"/>
</dbReference>
<evidence type="ECO:0000256" key="8">
    <source>
        <dbReference type="ARBA" id="ARBA00022801"/>
    </source>
</evidence>
<keyword evidence="6" id="KW-0963">Cytoplasm</keyword>
<name>A0ABY6MYT0_9ALTE</name>
<evidence type="ECO:0000256" key="9">
    <source>
        <dbReference type="ARBA" id="ARBA00022833"/>
    </source>
</evidence>
<evidence type="ECO:0000256" key="5">
    <source>
        <dbReference type="ARBA" id="ARBA00011901"/>
    </source>
</evidence>
<dbReference type="SUPFAM" id="SSF55846">
    <property type="entry name" value="N-acetylmuramoyl-L-alanine amidase-like"/>
    <property type="match status" value="1"/>
</dbReference>
<evidence type="ECO:0000256" key="10">
    <source>
        <dbReference type="ARBA" id="ARBA00023316"/>
    </source>
</evidence>
<comment type="subcellular location">
    <subcellularLocation>
        <location evidence="3">Cytoplasm</location>
    </subcellularLocation>
</comment>
<evidence type="ECO:0000256" key="4">
    <source>
        <dbReference type="ARBA" id="ARBA00007553"/>
    </source>
</evidence>
<proteinExistence type="inferred from homology"/>
<dbReference type="Proteomes" id="UP001163739">
    <property type="component" value="Chromosome"/>
</dbReference>
<dbReference type="EMBL" id="CP100390">
    <property type="protein sequence ID" value="UZE94993.1"/>
    <property type="molecule type" value="Genomic_DNA"/>
</dbReference>
<dbReference type="PANTHER" id="PTHR30417">
    <property type="entry name" value="N-ACETYLMURAMOYL-L-ALANINE AMIDASE AMID"/>
    <property type="match status" value="1"/>
</dbReference>
<keyword evidence="8 14" id="KW-0378">Hydrolase</keyword>
<dbReference type="Pfam" id="PF01510">
    <property type="entry name" value="Amidase_2"/>
    <property type="match status" value="1"/>
</dbReference>
<dbReference type="EC" id="3.5.1.28" evidence="5"/>
<keyword evidence="15" id="KW-1185">Reference proteome</keyword>
<dbReference type="Gene3D" id="3.40.80.10">
    <property type="entry name" value="Peptidoglycan recognition protein-like"/>
    <property type="match status" value="1"/>
</dbReference>
<dbReference type="RefSeq" id="WP_265046485.1">
    <property type="nucleotide sequence ID" value="NZ_CP100390.1"/>
</dbReference>
<keyword evidence="10" id="KW-0961">Cell wall biogenesis/degradation</keyword>
<evidence type="ECO:0000256" key="12">
    <source>
        <dbReference type="ARBA" id="ARBA00042615"/>
    </source>
</evidence>